<dbReference type="GO" id="GO:0045039">
    <property type="term" value="P:protein insertion into mitochondrial inner membrane"/>
    <property type="evidence" value="ECO:0007669"/>
    <property type="project" value="TreeGrafter"/>
</dbReference>
<dbReference type="AlphaFoldDB" id="A0A1G4MKB0"/>
<evidence type="ECO:0000256" key="4">
    <source>
        <dbReference type="SAM" id="MobiDB-lite"/>
    </source>
</evidence>
<dbReference type="STRING" id="4955.A0A1G4MKB0"/>
<dbReference type="OMA" id="CIEMGLY"/>
<dbReference type="EMBL" id="LT598491">
    <property type="protein sequence ID" value="SCW04169.1"/>
    <property type="molecule type" value="Genomic_DNA"/>
</dbReference>
<dbReference type="Pfam" id="PF13181">
    <property type="entry name" value="TPR_8"/>
    <property type="match status" value="1"/>
</dbReference>
<dbReference type="GO" id="GO:0030943">
    <property type="term" value="F:mitochondrion targeting sequence binding"/>
    <property type="evidence" value="ECO:0007669"/>
    <property type="project" value="TreeGrafter"/>
</dbReference>
<evidence type="ECO:0000256" key="2">
    <source>
        <dbReference type="ARBA" id="ARBA00022803"/>
    </source>
</evidence>
<keyword evidence="6" id="KW-1185">Reference proteome</keyword>
<organism evidence="5 6">
    <name type="scientific">Lachancea fermentati</name>
    <name type="common">Zygosaccharomyces fermentati</name>
    <dbReference type="NCBI Taxonomy" id="4955"/>
    <lineage>
        <taxon>Eukaryota</taxon>
        <taxon>Fungi</taxon>
        <taxon>Dikarya</taxon>
        <taxon>Ascomycota</taxon>
        <taxon>Saccharomycotina</taxon>
        <taxon>Saccharomycetes</taxon>
        <taxon>Saccharomycetales</taxon>
        <taxon>Saccharomycetaceae</taxon>
        <taxon>Lachancea</taxon>
    </lineage>
</organism>
<keyword evidence="1" id="KW-0677">Repeat</keyword>
<reference evidence="5 6" key="1">
    <citation type="submission" date="2016-03" db="EMBL/GenBank/DDBJ databases">
        <authorList>
            <person name="Devillers H."/>
        </authorList>
    </citation>
    <scope>NUCLEOTIDE SEQUENCE [LARGE SCALE GENOMIC DNA]</scope>
    <source>
        <strain evidence="5">CBS 6772</strain>
    </source>
</reference>
<dbReference type="GO" id="GO:0005741">
    <property type="term" value="C:mitochondrial outer membrane"/>
    <property type="evidence" value="ECO:0007669"/>
    <property type="project" value="TreeGrafter"/>
</dbReference>
<keyword evidence="2" id="KW-0802">TPR repeat</keyword>
<dbReference type="CDD" id="cd24142">
    <property type="entry name" value="ACL4-like"/>
    <property type="match status" value="1"/>
</dbReference>
<gene>
    <name evidence="5" type="ORF">LAFE_0H07602G</name>
</gene>
<name>A0A1G4MKB0_LACFM</name>
<dbReference type="Proteomes" id="UP000190831">
    <property type="component" value="Chromosome H"/>
</dbReference>
<accession>A0A1G4MKB0</accession>
<dbReference type="InterPro" id="IPR011990">
    <property type="entry name" value="TPR-like_helical_dom_sf"/>
</dbReference>
<dbReference type="PANTHER" id="PTHR46208:SF2">
    <property type="entry name" value="ASSEMBLY CHAPERONE OF RPL4"/>
    <property type="match status" value="1"/>
</dbReference>
<dbReference type="GO" id="GO:0008320">
    <property type="term" value="F:protein transmembrane transporter activity"/>
    <property type="evidence" value="ECO:0007669"/>
    <property type="project" value="TreeGrafter"/>
</dbReference>
<proteinExistence type="inferred from homology"/>
<sequence>MGELESAISRAREALASSKHKEALNILKPYKKSLKNVNSSNVPLHQIYADIYLENGQLEKAYPLLVHACELDPRGEIGGSEKFFILGQVAGGSDGIQMFMQGIESISSQAGDSLQQEQADKIVSGLLSMIEIWMTDLCMEANAESQCEELIAKAMEVSENQSPEAWSVLGSIRISQQRFLEAIEAFSQSWKYFQVKKEAIEEAAKNVASASLHSEFVELLQPLLNLSKMCIEMGLYDISLEIIGAVKDIDEDNLEGYYLEGFTHYLVCKLNLFKLANPNINLSAENVYEFNQHFQELPLDQGNPIIQEDLHEARCALTLAEKLAENNDPDDEFVQEIVGGTRALLQELGGPVDMVQLMKYKKGEEDEDEDEEFEVEDEEFES</sequence>
<dbReference type="OrthoDB" id="1914839at2759"/>
<dbReference type="Gene3D" id="1.25.40.10">
    <property type="entry name" value="Tetratricopeptide repeat domain"/>
    <property type="match status" value="2"/>
</dbReference>
<evidence type="ECO:0000313" key="6">
    <source>
        <dbReference type="Proteomes" id="UP000190831"/>
    </source>
</evidence>
<feature type="region of interest" description="Disordered" evidence="4">
    <location>
        <begin position="362"/>
        <end position="382"/>
    </location>
</feature>
<dbReference type="InterPro" id="IPR019734">
    <property type="entry name" value="TPR_rpt"/>
</dbReference>
<dbReference type="PANTHER" id="PTHR46208">
    <property type="entry name" value="MITOCHONDRIAL IMPORT RECEPTOR SUBUNIT TOM70"/>
    <property type="match status" value="1"/>
</dbReference>
<dbReference type="GO" id="GO:0030150">
    <property type="term" value="P:protein import into mitochondrial matrix"/>
    <property type="evidence" value="ECO:0007669"/>
    <property type="project" value="TreeGrafter"/>
</dbReference>
<evidence type="ECO:0000313" key="5">
    <source>
        <dbReference type="EMBL" id="SCW04169.1"/>
    </source>
</evidence>
<protein>
    <submittedName>
        <fullName evidence="5">LAFE_0H07602g1_1</fullName>
    </submittedName>
</protein>
<comment type="similarity">
    <text evidence="3">Belongs to the Tom70 family.</text>
</comment>
<evidence type="ECO:0000256" key="1">
    <source>
        <dbReference type="ARBA" id="ARBA00022737"/>
    </source>
</evidence>
<evidence type="ECO:0000256" key="3">
    <source>
        <dbReference type="ARBA" id="ARBA00038030"/>
    </source>
</evidence>
<feature type="compositionally biased region" description="Acidic residues" evidence="4">
    <location>
        <begin position="365"/>
        <end position="382"/>
    </location>
</feature>
<dbReference type="SUPFAM" id="SSF48452">
    <property type="entry name" value="TPR-like"/>
    <property type="match status" value="1"/>
</dbReference>